<feature type="region of interest" description="Disordered" evidence="1">
    <location>
        <begin position="62"/>
        <end position="96"/>
    </location>
</feature>
<proteinExistence type="predicted"/>
<evidence type="ECO:0000256" key="1">
    <source>
        <dbReference type="SAM" id="MobiDB-lite"/>
    </source>
</evidence>
<dbReference type="RefSeq" id="WP_191987997.1">
    <property type="nucleotide sequence ID" value="NZ_JBHTON010000014.1"/>
</dbReference>
<reference evidence="3" key="1">
    <citation type="journal article" date="2019" name="Int. J. Syst. Evol. Microbiol.">
        <title>The Global Catalogue of Microorganisms (GCM) 10K type strain sequencing project: providing services to taxonomists for standard genome sequencing and annotation.</title>
        <authorList>
            <consortium name="The Broad Institute Genomics Platform"/>
            <consortium name="The Broad Institute Genome Sequencing Center for Infectious Disease"/>
            <person name="Wu L."/>
            <person name="Ma J."/>
        </authorList>
    </citation>
    <scope>NUCLEOTIDE SEQUENCE [LARGE SCALE GENOMIC DNA]</scope>
    <source>
        <strain evidence="3">CCM 8903</strain>
    </source>
</reference>
<organism evidence="2 3">
    <name type="scientific">Lacticaseibacillus baoqingensis</name>
    <dbReference type="NCBI Taxonomy" id="2486013"/>
    <lineage>
        <taxon>Bacteria</taxon>
        <taxon>Bacillati</taxon>
        <taxon>Bacillota</taxon>
        <taxon>Bacilli</taxon>
        <taxon>Lactobacillales</taxon>
        <taxon>Lactobacillaceae</taxon>
        <taxon>Lacticaseibacillus</taxon>
    </lineage>
</organism>
<accession>A0ABW4E890</accession>
<comment type="caution">
    <text evidence="2">The sequence shown here is derived from an EMBL/GenBank/DDBJ whole genome shotgun (WGS) entry which is preliminary data.</text>
</comment>
<keyword evidence="3" id="KW-1185">Reference proteome</keyword>
<evidence type="ECO:0000313" key="3">
    <source>
        <dbReference type="Proteomes" id="UP001597252"/>
    </source>
</evidence>
<sequence>MTEMKDNSIDVYGYIVNTAEKQSKDGQFVEIKFQVDAKLLDGKRDALAACLADMVFLKLTPRQTELNTDDEPDDQQPPRDVTPASGQIDFIDGGEA</sequence>
<dbReference type="Proteomes" id="UP001597252">
    <property type="component" value="Unassembled WGS sequence"/>
</dbReference>
<dbReference type="EMBL" id="JBHTON010000014">
    <property type="protein sequence ID" value="MFD1484671.1"/>
    <property type="molecule type" value="Genomic_DNA"/>
</dbReference>
<protein>
    <submittedName>
        <fullName evidence="2">Uncharacterized protein</fullName>
    </submittedName>
</protein>
<gene>
    <name evidence="2" type="ORF">ACFQ5J_05455</name>
</gene>
<evidence type="ECO:0000313" key="2">
    <source>
        <dbReference type="EMBL" id="MFD1484671.1"/>
    </source>
</evidence>
<name>A0ABW4E890_9LACO</name>